<dbReference type="SUPFAM" id="SSF50978">
    <property type="entry name" value="WD40 repeat-like"/>
    <property type="match status" value="1"/>
</dbReference>
<organism evidence="5 6">
    <name type="scientific">Striga hermonthica</name>
    <name type="common">Purple witchweed</name>
    <name type="synonym">Buchnera hermonthica</name>
    <dbReference type="NCBI Taxonomy" id="68872"/>
    <lineage>
        <taxon>Eukaryota</taxon>
        <taxon>Viridiplantae</taxon>
        <taxon>Streptophyta</taxon>
        <taxon>Embryophyta</taxon>
        <taxon>Tracheophyta</taxon>
        <taxon>Spermatophyta</taxon>
        <taxon>Magnoliopsida</taxon>
        <taxon>eudicotyledons</taxon>
        <taxon>Gunneridae</taxon>
        <taxon>Pentapetalae</taxon>
        <taxon>asterids</taxon>
        <taxon>lamiids</taxon>
        <taxon>Lamiales</taxon>
        <taxon>Orobanchaceae</taxon>
        <taxon>Buchnereae</taxon>
        <taxon>Striga</taxon>
    </lineage>
</organism>
<sequence>MVKFLPGISGDRRRNSGESPPPDTNLHSSSSSSSSLSLQTSLPSIPFPASNTTARHHCSATIRAHSSYVFSLAISGNLLLSASSSGDLRAWDLLHPNNHHSSSSASAPSHSAVKSIAVLHDGHRFFTAHHDHKIRAWKIQTHNINNNKNSKYKRIYFNTIQTHNNITTNKTTTTTNNNKSKTTDLKLITTLPTAWDRWFMNIFSAKNYVEIRRHKKCAWVRHADAVSGLALSPDGLRLYSVSWDRSIKVWRASGGFRCAESVPNAHDDAINAVVCSPDGLVFTGSADKTIKVWKRNDDSNKGRHVPVSMLEGHKSAVNALALNENGSVLYSGGCDRSVIVWERKDNEGGVVMVVAGKLRGHRKAILCLAAVGDLVCSGSADKTVRVWRKLPESGGGSGGYSCLAVLEGHLGPVKCLAASRDFNDDSKNDEGKNDDGKLYRVYSGGLDFDIKVWEIWPPP</sequence>
<dbReference type="PANTHER" id="PTHR22844:SF387">
    <property type="entry name" value="F3I6.5 PROTEIN"/>
    <property type="match status" value="1"/>
</dbReference>
<evidence type="ECO:0000313" key="5">
    <source>
        <dbReference type="EMBL" id="CAA0818311.1"/>
    </source>
</evidence>
<dbReference type="InterPro" id="IPR045182">
    <property type="entry name" value="JINGUBANG-like"/>
</dbReference>
<dbReference type="InterPro" id="IPR015943">
    <property type="entry name" value="WD40/YVTN_repeat-like_dom_sf"/>
</dbReference>
<feature type="compositionally biased region" description="Low complexity" evidence="4">
    <location>
        <begin position="26"/>
        <end position="39"/>
    </location>
</feature>
<gene>
    <name evidence="5" type="ORF">SHERM_01170</name>
</gene>
<feature type="repeat" description="WD" evidence="3">
    <location>
        <begin position="358"/>
        <end position="387"/>
    </location>
</feature>
<dbReference type="Gene3D" id="2.130.10.10">
    <property type="entry name" value="YVTN repeat-like/Quinoprotein amine dehydrogenase"/>
    <property type="match status" value="3"/>
</dbReference>
<feature type="repeat" description="WD" evidence="3">
    <location>
        <begin position="62"/>
        <end position="93"/>
    </location>
</feature>
<dbReference type="PRINTS" id="PR00320">
    <property type="entry name" value="GPROTEINBRPT"/>
</dbReference>
<dbReference type="CDD" id="cd00200">
    <property type="entry name" value="WD40"/>
    <property type="match status" value="1"/>
</dbReference>
<feature type="repeat" description="WD" evidence="3">
    <location>
        <begin position="263"/>
        <end position="294"/>
    </location>
</feature>
<dbReference type="OrthoDB" id="674604at2759"/>
<accession>A0A9N7MTE7</accession>
<dbReference type="PROSITE" id="PS50294">
    <property type="entry name" value="WD_REPEATS_REGION"/>
    <property type="match status" value="5"/>
</dbReference>
<feature type="repeat" description="WD" evidence="3">
    <location>
        <begin position="219"/>
        <end position="250"/>
    </location>
</feature>
<dbReference type="Proteomes" id="UP001153555">
    <property type="component" value="Unassembled WGS sequence"/>
</dbReference>
<dbReference type="InterPro" id="IPR020472">
    <property type="entry name" value="WD40_PAC1"/>
</dbReference>
<dbReference type="Pfam" id="PF00400">
    <property type="entry name" value="WD40"/>
    <property type="match status" value="7"/>
</dbReference>
<name>A0A9N7MTE7_STRHE</name>
<evidence type="ECO:0000256" key="1">
    <source>
        <dbReference type="ARBA" id="ARBA00022574"/>
    </source>
</evidence>
<keyword evidence="1 3" id="KW-0853">WD repeat</keyword>
<dbReference type="InterPro" id="IPR001680">
    <property type="entry name" value="WD40_rpt"/>
</dbReference>
<dbReference type="AlphaFoldDB" id="A0A9N7MTE7"/>
<dbReference type="EMBL" id="CACSLK010016925">
    <property type="protein sequence ID" value="CAA0818311.1"/>
    <property type="molecule type" value="Genomic_DNA"/>
</dbReference>
<evidence type="ECO:0000256" key="3">
    <source>
        <dbReference type="PROSITE-ProRule" id="PRU00221"/>
    </source>
</evidence>
<keyword evidence="2" id="KW-0677">Repeat</keyword>
<dbReference type="PROSITE" id="PS50082">
    <property type="entry name" value="WD_REPEATS_2"/>
    <property type="match status" value="5"/>
</dbReference>
<dbReference type="PANTHER" id="PTHR22844">
    <property type="entry name" value="F-BOX AND WD40 DOMAIN PROTEIN"/>
    <property type="match status" value="1"/>
</dbReference>
<keyword evidence="6" id="KW-1185">Reference proteome</keyword>
<feature type="region of interest" description="Disordered" evidence="4">
    <location>
        <begin position="1"/>
        <end position="39"/>
    </location>
</feature>
<comment type="caution">
    <text evidence="5">The sequence shown here is derived from an EMBL/GenBank/DDBJ whole genome shotgun (WGS) entry which is preliminary data.</text>
</comment>
<feature type="repeat" description="WD" evidence="3">
    <location>
        <begin position="310"/>
        <end position="342"/>
    </location>
</feature>
<evidence type="ECO:0000256" key="2">
    <source>
        <dbReference type="ARBA" id="ARBA00022737"/>
    </source>
</evidence>
<dbReference type="SMART" id="SM00320">
    <property type="entry name" value="WD40"/>
    <property type="match status" value="7"/>
</dbReference>
<evidence type="ECO:0000313" key="6">
    <source>
        <dbReference type="Proteomes" id="UP001153555"/>
    </source>
</evidence>
<evidence type="ECO:0000256" key="4">
    <source>
        <dbReference type="SAM" id="MobiDB-lite"/>
    </source>
</evidence>
<proteinExistence type="predicted"/>
<dbReference type="InterPro" id="IPR036322">
    <property type="entry name" value="WD40_repeat_dom_sf"/>
</dbReference>
<reference evidence="5" key="1">
    <citation type="submission" date="2019-12" db="EMBL/GenBank/DDBJ databases">
        <authorList>
            <person name="Scholes J."/>
        </authorList>
    </citation>
    <scope>NUCLEOTIDE SEQUENCE</scope>
</reference>
<protein>
    <submittedName>
        <fullName evidence="5">Transducin/WD40 repeat-like superfamily protein</fullName>
    </submittedName>
</protein>